<feature type="region of interest" description="Disordered" evidence="1">
    <location>
        <begin position="210"/>
        <end position="256"/>
    </location>
</feature>
<evidence type="ECO:0000256" key="1">
    <source>
        <dbReference type="SAM" id="MobiDB-lite"/>
    </source>
</evidence>
<feature type="compositionally biased region" description="Polar residues" evidence="1">
    <location>
        <begin position="210"/>
        <end position="224"/>
    </location>
</feature>
<gene>
    <name evidence="2" type="ORF">CGLO_06061</name>
</gene>
<evidence type="ECO:0000313" key="2">
    <source>
        <dbReference type="EMBL" id="EQB54154.1"/>
    </source>
</evidence>
<feature type="compositionally biased region" description="Polar residues" evidence="1">
    <location>
        <begin position="247"/>
        <end position="256"/>
    </location>
</feature>
<protein>
    <submittedName>
        <fullName evidence="2">Uncharacterized protein</fullName>
    </submittedName>
</protein>
<feature type="compositionally biased region" description="Basic and acidic residues" evidence="1">
    <location>
        <begin position="236"/>
        <end position="246"/>
    </location>
</feature>
<dbReference type="Proteomes" id="UP000015530">
    <property type="component" value="Unassembled WGS sequence"/>
</dbReference>
<evidence type="ECO:0000313" key="3">
    <source>
        <dbReference type="Proteomes" id="UP000015530"/>
    </source>
</evidence>
<organism evidence="2 3">
    <name type="scientific">Colletotrichum gloeosporioides (strain Cg-14)</name>
    <name type="common">Anthracnose fungus</name>
    <name type="synonym">Glomerella cingulata</name>
    <dbReference type="NCBI Taxonomy" id="1237896"/>
    <lineage>
        <taxon>Eukaryota</taxon>
        <taxon>Fungi</taxon>
        <taxon>Dikarya</taxon>
        <taxon>Ascomycota</taxon>
        <taxon>Pezizomycotina</taxon>
        <taxon>Sordariomycetes</taxon>
        <taxon>Hypocreomycetidae</taxon>
        <taxon>Glomerellales</taxon>
        <taxon>Glomerellaceae</taxon>
        <taxon>Colletotrichum</taxon>
        <taxon>Colletotrichum gloeosporioides species complex</taxon>
    </lineage>
</organism>
<reference evidence="3" key="1">
    <citation type="journal article" date="2013" name="Mol. Plant Microbe Interact.">
        <title>Global aspects of pacC regulation of pathogenicity genes in Colletotrichum gloeosporioides as revealed by transcriptome analysis.</title>
        <authorList>
            <person name="Alkan N."/>
            <person name="Meng X."/>
            <person name="Friedlander G."/>
            <person name="Reuveni E."/>
            <person name="Sukno S."/>
            <person name="Sherman A."/>
            <person name="Thon M."/>
            <person name="Fluhr R."/>
            <person name="Prusky D."/>
        </authorList>
    </citation>
    <scope>NUCLEOTIDE SEQUENCE [LARGE SCALE GENOMIC DNA]</scope>
    <source>
        <strain evidence="3">Cg-14</strain>
    </source>
</reference>
<dbReference type="AlphaFoldDB" id="T0KQ62"/>
<name>T0KQ62_COLGC</name>
<dbReference type="OrthoDB" id="10351936at2759"/>
<proteinExistence type="predicted"/>
<sequence length="306" mass="34355">MAKRLRDGDEDRWNNADNGRPDDVLTRGFRSFMKGFRALYVEFRIEKGYTAHLVNMCRPVALFWSDKYTDGVNSCHGLGFPSHQKLNEHIARQHSPALAKKGGRTAPLLDCKRYEAWTKKPTRKGSAMGKDDIREKWWDTVQTLGLATKPDNLPENAHMASAANQIPLIDGFIAWGLRRDQLVPMVDASTQTDSPGPVVYRDPTTTAQRLSEMPASNVSYQQLGPNHDSGYGSMGHQDHLDDDKTPQTDGEPQQPCTQYAEDKEDYFPEITQFNIDNCDFSAEGGSLNAILEDANDFDISEFVNLP</sequence>
<dbReference type="HOGENOM" id="CLU_909147_0_0_1"/>
<comment type="caution">
    <text evidence="2">The sequence shown here is derived from an EMBL/GenBank/DDBJ whole genome shotgun (WGS) entry which is preliminary data.</text>
</comment>
<accession>T0KQ62</accession>
<dbReference type="EMBL" id="AMYD01001217">
    <property type="protein sequence ID" value="EQB54154.1"/>
    <property type="molecule type" value="Genomic_DNA"/>
</dbReference>
<feature type="region of interest" description="Disordered" evidence="1">
    <location>
        <begin position="1"/>
        <end position="20"/>
    </location>
</feature>